<evidence type="ECO:0000256" key="2">
    <source>
        <dbReference type="ARBA" id="ARBA00022723"/>
    </source>
</evidence>
<dbReference type="InterPro" id="IPR051929">
    <property type="entry name" value="VirAsm_ModProt"/>
</dbReference>
<evidence type="ECO:0000313" key="7">
    <source>
        <dbReference type="EMBL" id="CCF82400.1"/>
    </source>
</evidence>
<dbReference type="EMBL" id="CAGS01000007">
    <property type="protein sequence ID" value="CCF82400.1"/>
    <property type="molecule type" value="Genomic_DNA"/>
</dbReference>
<keyword evidence="4" id="KW-0862">Zinc</keyword>
<keyword evidence="2" id="KW-0479">Metal-binding</keyword>
<evidence type="ECO:0000256" key="3">
    <source>
        <dbReference type="ARBA" id="ARBA00022801"/>
    </source>
</evidence>
<dbReference type="GO" id="GO:0008235">
    <property type="term" value="F:metalloexopeptidase activity"/>
    <property type="evidence" value="ECO:0007669"/>
    <property type="project" value="TreeGrafter"/>
</dbReference>
<dbReference type="InterPro" id="IPR028090">
    <property type="entry name" value="JAB_dom_prok"/>
</dbReference>
<reference evidence="7 8" key="1">
    <citation type="journal article" date="2012" name="ISME J.">
        <title>Nitrification expanded: discovery, physiology and genomics of a nitrite-oxidizing bacterium from the phylum Chloroflexi.</title>
        <authorList>
            <person name="Sorokin D.Y."/>
            <person name="Lucker S."/>
            <person name="Vejmelkova D."/>
            <person name="Kostrikina N.A."/>
            <person name="Kleerebezem R."/>
            <person name="Rijpstra W.I."/>
            <person name="Damste J.S."/>
            <person name="Le Paslier D."/>
            <person name="Muyzer G."/>
            <person name="Wagner M."/>
            <person name="van Loosdrecht M.C."/>
            <person name="Daims H."/>
        </authorList>
    </citation>
    <scope>NUCLEOTIDE SEQUENCE [LARGE SCALE GENOMIC DNA]</scope>
    <source>
        <strain evidence="8">none</strain>
    </source>
</reference>
<dbReference type="OrthoDB" id="9802958at2"/>
<dbReference type="Pfam" id="PF14464">
    <property type="entry name" value="Prok-JAB"/>
    <property type="match status" value="1"/>
</dbReference>
<evidence type="ECO:0000256" key="4">
    <source>
        <dbReference type="ARBA" id="ARBA00022833"/>
    </source>
</evidence>
<evidence type="ECO:0000313" key="8">
    <source>
        <dbReference type="Proteomes" id="UP000004221"/>
    </source>
</evidence>
<keyword evidence="1" id="KW-0645">Protease</keyword>
<organism evidence="7 8">
    <name type="scientific">Nitrolancea hollandica Lb</name>
    <dbReference type="NCBI Taxonomy" id="1129897"/>
    <lineage>
        <taxon>Bacteria</taxon>
        <taxon>Pseudomonadati</taxon>
        <taxon>Thermomicrobiota</taxon>
        <taxon>Thermomicrobia</taxon>
        <taxon>Sphaerobacterales</taxon>
        <taxon>Sphaerobacterineae</taxon>
        <taxon>Sphaerobacteraceae</taxon>
        <taxon>Nitrolancea</taxon>
    </lineage>
</organism>
<evidence type="ECO:0000259" key="6">
    <source>
        <dbReference type="Pfam" id="PF14464"/>
    </source>
</evidence>
<feature type="domain" description="JAB" evidence="6">
    <location>
        <begin position="18"/>
        <end position="130"/>
    </location>
</feature>
<dbReference type="RefSeq" id="WP_008474531.1">
    <property type="nucleotide sequence ID" value="NZ_CAGS01000007.1"/>
</dbReference>
<comment type="caution">
    <text evidence="7">The sequence shown here is derived from an EMBL/GenBank/DDBJ whole genome shotgun (WGS) entry which is preliminary data.</text>
</comment>
<proteinExistence type="predicted"/>
<dbReference type="GO" id="GO:0006508">
    <property type="term" value="P:proteolysis"/>
    <property type="evidence" value="ECO:0007669"/>
    <property type="project" value="UniProtKB-KW"/>
</dbReference>
<dbReference type="CDD" id="cd08070">
    <property type="entry name" value="MPN_like"/>
    <property type="match status" value="1"/>
</dbReference>
<dbReference type="Proteomes" id="UP000004221">
    <property type="component" value="Unassembled WGS sequence"/>
</dbReference>
<name>I4ECI8_9BACT</name>
<dbReference type="PANTHER" id="PTHR34858">
    <property type="entry name" value="CYSO-CYSTEINE PEPTIDASE"/>
    <property type="match status" value="1"/>
</dbReference>
<dbReference type="GO" id="GO:0008270">
    <property type="term" value="F:zinc ion binding"/>
    <property type="evidence" value="ECO:0007669"/>
    <property type="project" value="TreeGrafter"/>
</dbReference>
<dbReference type="Gene3D" id="3.40.140.10">
    <property type="entry name" value="Cytidine Deaminase, domain 2"/>
    <property type="match status" value="1"/>
</dbReference>
<sequence>MNASRQNNPAPRLEISGDLYRTMIAYVQRQAPEEACGLIAFDRWQRAVKVFPGTNVEHSTIRYRMDSDEVVDALGEMEHRGWELGAIFHSHPETPAEPSNTDLQYAFYPNALMVIISLARKDPEVRAFRVDGTVREVPVKVLDVGYGD</sequence>
<evidence type="ECO:0000256" key="5">
    <source>
        <dbReference type="ARBA" id="ARBA00023049"/>
    </source>
</evidence>
<dbReference type="PANTHER" id="PTHR34858:SF1">
    <property type="entry name" value="CYSO-CYSTEINE PEPTIDASE"/>
    <property type="match status" value="1"/>
</dbReference>
<keyword evidence="3" id="KW-0378">Hydrolase</keyword>
<dbReference type="SUPFAM" id="SSF102712">
    <property type="entry name" value="JAB1/MPN domain"/>
    <property type="match status" value="1"/>
</dbReference>
<keyword evidence="8" id="KW-1185">Reference proteome</keyword>
<dbReference type="AlphaFoldDB" id="I4ECI8"/>
<accession>I4ECI8</accession>
<protein>
    <recommendedName>
        <fullName evidence="6">JAB domain-containing protein</fullName>
    </recommendedName>
</protein>
<evidence type="ECO:0000256" key="1">
    <source>
        <dbReference type="ARBA" id="ARBA00022670"/>
    </source>
</evidence>
<gene>
    <name evidence="7" type="ORF">NITHO_1040023</name>
</gene>
<keyword evidence="5" id="KW-0482">Metalloprotease</keyword>